<dbReference type="GO" id="GO:0003887">
    <property type="term" value="F:DNA-directed DNA polymerase activity"/>
    <property type="evidence" value="ECO:0007669"/>
    <property type="project" value="InterPro"/>
</dbReference>
<accession>A0A371YWE9</accession>
<dbReference type="Proteomes" id="UP000262371">
    <property type="component" value="Unassembled WGS sequence"/>
</dbReference>
<dbReference type="NCBIfam" id="NF004347">
    <property type="entry name" value="PRK05728.1-4"/>
    <property type="match status" value="1"/>
</dbReference>
<gene>
    <name evidence="1" type="ORF">DY926_16030</name>
</gene>
<dbReference type="PANTHER" id="PTHR38767:SF1">
    <property type="entry name" value="DNA POLYMERASE III SUBUNIT CHI"/>
    <property type="match status" value="1"/>
</dbReference>
<evidence type="ECO:0000313" key="2">
    <source>
        <dbReference type="Proteomes" id="UP000262371"/>
    </source>
</evidence>
<dbReference type="SUPFAM" id="SSF102400">
    <property type="entry name" value="DNA polymerase III chi subunit"/>
    <property type="match status" value="1"/>
</dbReference>
<dbReference type="OrthoDB" id="9795973at2"/>
<dbReference type="EMBL" id="QUWV01000202">
    <property type="protein sequence ID" value="RFD18555.1"/>
    <property type="molecule type" value="Genomic_DNA"/>
</dbReference>
<dbReference type="GO" id="GO:0032298">
    <property type="term" value="P:positive regulation of DNA-templated DNA replication initiation"/>
    <property type="evidence" value="ECO:0007669"/>
    <property type="project" value="TreeGrafter"/>
</dbReference>
<keyword evidence="2" id="KW-1185">Reference proteome</keyword>
<sequence length="148" mass="16569">MAQIGFYHLTRSTVVEVLPALLGRTLAAGQRAVVRCATDERVRELDDGLWRATDPLWLPHGTQAMGHGPWQPIWLTAGADVPNGARFLFLLDGVEAADLAEFTRVFDLFDGHDEAAVAAARRRWLAGRDGGHELGYWQQQPRGWVRRR</sequence>
<reference evidence="1 2" key="1">
    <citation type="submission" date="2018-08" db="EMBL/GenBank/DDBJ databases">
        <title>Komagataeibacter sp. AV 382.</title>
        <authorList>
            <person name="Skraban J."/>
            <person name="Trcek J."/>
        </authorList>
    </citation>
    <scope>NUCLEOTIDE SEQUENCE [LARGE SCALE GENOMIC DNA]</scope>
    <source>
        <strain evidence="1 2">AV 382</strain>
    </source>
</reference>
<evidence type="ECO:0000313" key="1">
    <source>
        <dbReference type="EMBL" id="RFD18555.1"/>
    </source>
</evidence>
<dbReference type="RefSeq" id="WP_116704261.1">
    <property type="nucleotide sequence ID" value="NZ_QUWV01000202.1"/>
</dbReference>
<dbReference type="Gene3D" id="3.40.50.10110">
    <property type="entry name" value="DNA polymerase III subunit chi"/>
    <property type="match status" value="1"/>
</dbReference>
<name>A0A371YWE9_9PROT</name>
<dbReference type="AlphaFoldDB" id="A0A371YWE9"/>
<proteinExistence type="predicted"/>
<dbReference type="GO" id="GO:0006260">
    <property type="term" value="P:DNA replication"/>
    <property type="evidence" value="ECO:0007669"/>
    <property type="project" value="InterPro"/>
</dbReference>
<comment type="caution">
    <text evidence="1">The sequence shown here is derived from an EMBL/GenBank/DDBJ whole genome shotgun (WGS) entry which is preliminary data.</text>
</comment>
<dbReference type="Pfam" id="PF04364">
    <property type="entry name" value="DNA_pol3_chi"/>
    <property type="match status" value="1"/>
</dbReference>
<dbReference type="InterPro" id="IPR007459">
    <property type="entry name" value="DNA_pol3_chi"/>
</dbReference>
<dbReference type="InterPro" id="IPR036768">
    <property type="entry name" value="PolIII_chi_sf"/>
</dbReference>
<protein>
    <submittedName>
        <fullName evidence="1">DNA polymerase III subunit chi</fullName>
    </submittedName>
</protein>
<dbReference type="PANTHER" id="PTHR38767">
    <property type="entry name" value="DNA POLYMERASE III SUBUNIT CHI"/>
    <property type="match status" value="1"/>
</dbReference>
<organism evidence="1 2">
    <name type="scientific">Komagataeibacter melaceti</name>
    <dbReference type="NCBI Taxonomy" id="2766577"/>
    <lineage>
        <taxon>Bacteria</taxon>
        <taxon>Pseudomonadati</taxon>
        <taxon>Pseudomonadota</taxon>
        <taxon>Alphaproteobacteria</taxon>
        <taxon>Acetobacterales</taxon>
        <taxon>Acetobacteraceae</taxon>
        <taxon>Komagataeibacter</taxon>
    </lineage>
</organism>
<dbReference type="GO" id="GO:0003677">
    <property type="term" value="F:DNA binding"/>
    <property type="evidence" value="ECO:0007669"/>
    <property type="project" value="InterPro"/>
</dbReference>